<dbReference type="PROSITE" id="PS50887">
    <property type="entry name" value="GGDEF"/>
    <property type="match status" value="1"/>
</dbReference>
<protein>
    <submittedName>
        <fullName evidence="8">Diguanylate cyclase (GGDEF) domain-containing protein</fullName>
    </submittedName>
</protein>
<dbReference type="Pfam" id="PF00990">
    <property type="entry name" value="GGDEF"/>
    <property type="match status" value="1"/>
</dbReference>
<dbReference type="RefSeq" id="WP_091188474.1">
    <property type="nucleotide sequence ID" value="NZ_FOMT01000004.1"/>
</dbReference>
<dbReference type="InterPro" id="IPR050469">
    <property type="entry name" value="Diguanylate_Cyclase"/>
</dbReference>
<dbReference type="FunFam" id="3.30.70.270:FF:000001">
    <property type="entry name" value="Diguanylate cyclase domain protein"/>
    <property type="match status" value="1"/>
</dbReference>
<dbReference type="SUPFAM" id="SSF55073">
    <property type="entry name" value="Nucleotide cyclase"/>
    <property type="match status" value="1"/>
</dbReference>
<dbReference type="Pfam" id="PF02743">
    <property type="entry name" value="dCache_1"/>
    <property type="match status" value="1"/>
</dbReference>
<dbReference type="InterPro" id="IPR029787">
    <property type="entry name" value="Nucleotide_cyclase"/>
</dbReference>
<comment type="subcellular location">
    <subcellularLocation>
        <location evidence="1">Cell membrane</location>
        <topology evidence="1">Multi-pass membrane protein</topology>
    </subcellularLocation>
</comment>
<keyword evidence="9" id="KW-1185">Reference proteome</keyword>
<evidence type="ECO:0000256" key="4">
    <source>
        <dbReference type="ARBA" id="ARBA00022989"/>
    </source>
</evidence>
<dbReference type="CDD" id="cd18773">
    <property type="entry name" value="PDC1_HK_sensor"/>
    <property type="match status" value="1"/>
</dbReference>
<dbReference type="GO" id="GO:0005886">
    <property type="term" value="C:plasma membrane"/>
    <property type="evidence" value="ECO:0007669"/>
    <property type="project" value="UniProtKB-SubCell"/>
</dbReference>
<keyword evidence="3 6" id="KW-0812">Transmembrane</keyword>
<evidence type="ECO:0000313" key="9">
    <source>
        <dbReference type="Proteomes" id="UP000198855"/>
    </source>
</evidence>
<dbReference type="GO" id="GO:0052621">
    <property type="term" value="F:diguanylate cyclase activity"/>
    <property type="evidence" value="ECO:0007669"/>
    <property type="project" value="TreeGrafter"/>
</dbReference>
<dbReference type="SMART" id="SM00267">
    <property type="entry name" value="GGDEF"/>
    <property type="match status" value="1"/>
</dbReference>
<keyword evidence="4 6" id="KW-1133">Transmembrane helix</keyword>
<dbReference type="AlphaFoldDB" id="A0A1I2DWG2"/>
<dbReference type="OrthoDB" id="9759607at2"/>
<gene>
    <name evidence="8" type="ORF">SAMN05216378_4311</name>
</gene>
<dbReference type="EMBL" id="FOMT01000004">
    <property type="protein sequence ID" value="SFE84669.1"/>
    <property type="molecule type" value="Genomic_DNA"/>
</dbReference>
<dbReference type="SUPFAM" id="SSF103190">
    <property type="entry name" value="Sensory domain-like"/>
    <property type="match status" value="2"/>
</dbReference>
<dbReference type="PANTHER" id="PTHR45138:SF9">
    <property type="entry name" value="DIGUANYLATE CYCLASE DGCM-RELATED"/>
    <property type="match status" value="1"/>
</dbReference>
<feature type="transmembrane region" description="Helical" evidence="6">
    <location>
        <begin position="16"/>
        <end position="37"/>
    </location>
</feature>
<dbReference type="CDD" id="cd12912">
    <property type="entry name" value="PDC2_MCP_like"/>
    <property type="match status" value="1"/>
</dbReference>
<dbReference type="Gene3D" id="3.30.70.270">
    <property type="match status" value="1"/>
</dbReference>
<sequence>MVYPIRPRRGFKLSSIISFVVILSVLITIFISTIIGYNTERKSLFNNTIEMNGIAALNLSKTTESLVVSMQKSLKVTADYFSDVELRDRNVLSQLDFFMGTSPYFNSLTIVDKSGVIVSTSPNNLNLIGSKPTSEATLESLRLKKPYISKPFHAITNRLIVMVSHPIFDHNGNYKGFVGGSIYLQQANIFRDILGVQASTTSGSYFYVVDSSGNLIYHPDKDRISDNVSSNPVVQKLMQGLAGAQRVINSQGQDFLAGFAPVPAAGWGIVSQTPQDHITNISANVIREMMKFSAPFVLLLVIISFWLSRKLAHPLTRLATYASRLSGGDESLKPLTSDVSWNYEANQLLDTVAVAFNKLREQKEMLHAEANTDALTGLTNRRTMGAITSLWKQQGTPFSVIIMDLDHFKNVNDRHGHHMGDEVLKFVAGIMLSEKGPDDYCCRFGGEEFTMLLPYASEDEAVQVAERIRLRIEQSVTPIGESVTMSLGVATFPEVSEEVFELFKYADQALYQAKRDGRNRTVAYSSLLQLTRI</sequence>
<evidence type="ECO:0000256" key="1">
    <source>
        <dbReference type="ARBA" id="ARBA00004651"/>
    </source>
</evidence>
<dbReference type="InterPro" id="IPR033479">
    <property type="entry name" value="dCache_1"/>
</dbReference>
<dbReference type="GO" id="GO:0043709">
    <property type="term" value="P:cell adhesion involved in single-species biofilm formation"/>
    <property type="evidence" value="ECO:0007669"/>
    <property type="project" value="TreeGrafter"/>
</dbReference>
<evidence type="ECO:0000259" key="7">
    <source>
        <dbReference type="PROSITE" id="PS50887"/>
    </source>
</evidence>
<dbReference type="GO" id="GO:1902201">
    <property type="term" value="P:negative regulation of bacterial-type flagellum-dependent cell motility"/>
    <property type="evidence" value="ECO:0007669"/>
    <property type="project" value="TreeGrafter"/>
</dbReference>
<dbReference type="Proteomes" id="UP000198855">
    <property type="component" value="Unassembled WGS sequence"/>
</dbReference>
<name>A0A1I2DWG2_9BACL</name>
<dbReference type="InterPro" id="IPR000160">
    <property type="entry name" value="GGDEF_dom"/>
</dbReference>
<accession>A0A1I2DWG2</accession>
<dbReference type="STRING" id="1045775.SAMN05216378_4311"/>
<dbReference type="PANTHER" id="PTHR45138">
    <property type="entry name" value="REGULATORY COMPONENTS OF SENSORY TRANSDUCTION SYSTEM"/>
    <property type="match status" value="1"/>
</dbReference>
<evidence type="ECO:0000256" key="2">
    <source>
        <dbReference type="ARBA" id="ARBA00022475"/>
    </source>
</evidence>
<reference evidence="9" key="1">
    <citation type="submission" date="2016-10" db="EMBL/GenBank/DDBJ databases">
        <authorList>
            <person name="Varghese N."/>
            <person name="Submissions S."/>
        </authorList>
    </citation>
    <scope>NUCLEOTIDE SEQUENCE [LARGE SCALE GENOMIC DNA]</scope>
    <source>
        <strain evidence="9">CGMCC 1.10784</strain>
    </source>
</reference>
<dbReference type="Gene3D" id="3.30.450.20">
    <property type="entry name" value="PAS domain"/>
    <property type="match status" value="2"/>
</dbReference>
<evidence type="ECO:0000313" key="8">
    <source>
        <dbReference type="EMBL" id="SFE84669.1"/>
    </source>
</evidence>
<dbReference type="InterPro" id="IPR029151">
    <property type="entry name" value="Sensor-like_sf"/>
</dbReference>
<organism evidence="8 9">
    <name type="scientific">Paenibacillus catalpae</name>
    <dbReference type="NCBI Taxonomy" id="1045775"/>
    <lineage>
        <taxon>Bacteria</taxon>
        <taxon>Bacillati</taxon>
        <taxon>Bacillota</taxon>
        <taxon>Bacilli</taxon>
        <taxon>Bacillales</taxon>
        <taxon>Paenibacillaceae</taxon>
        <taxon>Paenibacillus</taxon>
    </lineage>
</organism>
<keyword evidence="2" id="KW-1003">Cell membrane</keyword>
<proteinExistence type="predicted"/>
<evidence type="ECO:0000256" key="5">
    <source>
        <dbReference type="ARBA" id="ARBA00023136"/>
    </source>
</evidence>
<keyword evidence="5 6" id="KW-0472">Membrane</keyword>
<dbReference type="InterPro" id="IPR043128">
    <property type="entry name" value="Rev_trsase/Diguanyl_cyclase"/>
</dbReference>
<feature type="domain" description="GGDEF" evidence="7">
    <location>
        <begin position="396"/>
        <end position="526"/>
    </location>
</feature>
<dbReference type="CDD" id="cd01949">
    <property type="entry name" value="GGDEF"/>
    <property type="match status" value="1"/>
</dbReference>
<evidence type="ECO:0000256" key="6">
    <source>
        <dbReference type="SAM" id="Phobius"/>
    </source>
</evidence>
<dbReference type="NCBIfam" id="TIGR00254">
    <property type="entry name" value="GGDEF"/>
    <property type="match status" value="1"/>
</dbReference>
<evidence type="ECO:0000256" key="3">
    <source>
        <dbReference type="ARBA" id="ARBA00022692"/>
    </source>
</evidence>